<accession>A0A0F3MKE7</accession>
<evidence type="ECO:0000313" key="2">
    <source>
        <dbReference type="Proteomes" id="UP000033616"/>
    </source>
</evidence>
<proteinExistence type="predicted"/>
<dbReference type="AlphaFoldDB" id="A0A0F3MKE7"/>
<evidence type="ECO:0000313" key="1">
    <source>
        <dbReference type="EMBL" id="KJV56111.1"/>
    </source>
</evidence>
<reference evidence="1 2" key="1">
    <citation type="submission" date="2015-02" db="EMBL/GenBank/DDBJ databases">
        <title>Genome Sequencing of Rickettsiales.</title>
        <authorList>
            <person name="Daugherty S.C."/>
            <person name="Su Q."/>
            <person name="Abolude K."/>
            <person name="Beier-Sexton M."/>
            <person name="Carlyon J.A."/>
            <person name="Carter R."/>
            <person name="Day N.P."/>
            <person name="Dumler S.J."/>
            <person name="Dyachenko V."/>
            <person name="Godinez A."/>
            <person name="Kurtti T.J."/>
            <person name="Lichay M."/>
            <person name="Mullins K.E."/>
            <person name="Ott S."/>
            <person name="Pappas-Brown V."/>
            <person name="Paris D.H."/>
            <person name="Patel P."/>
            <person name="Richards A.L."/>
            <person name="Sadzewicz L."/>
            <person name="Sears K."/>
            <person name="Seidman D."/>
            <person name="Sengamalay N."/>
            <person name="Stenos J."/>
            <person name="Tallon L.J."/>
            <person name="Vincent G."/>
            <person name="Fraser C.M."/>
            <person name="Munderloh U."/>
            <person name="Dunning-Hotopp J.C."/>
        </authorList>
    </citation>
    <scope>NUCLEOTIDE SEQUENCE [LARGE SCALE GENOMIC DNA]</scope>
    <source>
        <strain evidence="1 2">Fuller</strain>
    </source>
</reference>
<sequence>MIGMMRLNWQVKGTNNNERFNNILQTQGAQSIRNIVMPEVAKLTNQSNIQQPRLCPKI</sequence>
<dbReference type="EMBL" id="LANP01000013">
    <property type="protein sequence ID" value="KJV56111.1"/>
    <property type="molecule type" value="Genomic_DNA"/>
</dbReference>
<protein>
    <submittedName>
        <fullName evidence="1">Uncharacterized protein</fullName>
    </submittedName>
</protein>
<organism evidence="1 2">
    <name type="scientific">Orientia chuto str. Dubai</name>
    <dbReference type="NCBI Taxonomy" id="1359168"/>
    <lineage>
        <taxon>Bacteria</taxon>
        <taxon>Pseudomonadati</taxon>
        <taxon>Pseudomonadota</taxon>
        <taxon>Alphaproteobacteria</taxon>
        <taxon>Rickettsiales</taxon>
        <taxon>Rickettsiaceae</taxon>
        <taxon>Rickettsieae</taxon>
        <taxon>Orientia</taxon>
    </lineage>
</organism>
<dbReference type="Proteomes" id="UP000033616">
    <property type="component" value="Unassembled WGS sequence"/>
</dbReference>
<dbReference type="STRING" id="1359168.OCHUTO_0582"/>
<name>A0A0F3MKE7_9RICK</name>
<gene>
    <name evidence="1" type="ORF">OCHUTO_0582</name>
</gene>
<keyword evidence="2" id="KW-1185">Reference proteome</keyword>
<comment type="caution">
    <text evidence="1">The sequence shown here is derived from an EMBL/GenBank/DDBJ whole genome shotgun (WGS) entry which is preliminary data.</text>
</comment>